<dbReference type="InterPro" id="IPR041546">
    <property type="entry name" value="ClpA/ClpB_AAA_lid"/>
</dbReference>
<dbReference type="GO" id="GO:0043335">
    <property type="term" value="P:protein unfolding"/>
    <property type="evidence" value="ECO:0007669"/>
    <property type="project" value="InterPro"/>
</dbReference>
<dbReference type="Proteomes" id="UP000193623">
    <property type="component" value="Unassembled WGS sequence"/>
</dbReference>
<keyword evidence="10" id="KW-0378">Hydrolase</keyword>
<dbReference type="NCBIfam" id="TIGR02639">
    <property type="entry name" value="ClpA"/>
    <property type="match status" value="1"/>
</dbReference>
<feature type="region of interest" description="Disordered" evidence="8">
    <location>
        <begin position="150"/>
        <end position="173"/>
    </location>
</feature>
<dbReference type="Gene3D" id="1.10.1780.10">
    <property type="entry name" value="Clp, N-terminal domain"/>
    <property type="match status" value="1"/>
</dbReference>
<dbReference type="InterPro" id="IPR004176">
    <property type="entry name" value="Clp_R_N"/>
</dbReference>
<keyword evidence="5 7" id="KW-0143">Chaperone</keyword>
<dbReference type="SMART" id="SM00382">
    <property type="entry name" value="AAA"/>
    <property type="match status" value="2"/>
</dbReference>
<sequence length="773" mass="84427">MPSFSTTLEQSIHSALAIANARKHELATLEHLLLALLDEPDAARVMQACSVNLDDLRKTLEDFIDDDLSTLVTEVEGSEAVPTAAFQRVIQRAAIHVQSSGRTEVTGANVLVAIFAERESNAAYFLQDQDMTRYDAVNFIAHGVAKDPAFGESRPVSGAPSIEDEAEATAEGSKEESALAKYCVDLNEKAKKGDVDPLIGRSHEVERCVQVLCRRRKNNPLLVGDPGVGKTAIAEGLAKKVVEGEVPEVLGETTIYSLDMGALLAGTRYRGDFEERLKAVMTEMEEHDDAVLFIDEIHTVIGAGATSGGAMDASNLLKPALQGGKLRCMGSTTYKEFRQHFEKDRALSRRFQKIDVTEPSVEDSIKILKGLKPYFEDHHQIKYTADAIKTAVELAARYINDRKLPDKAIDVIDEAGAAQHLVTESKRRKTIGAKEIEAVVAKIARIPPKNVSKDDAEVLKDLEASLKRVVFGQDQAIEALSSAIKLARAGLREPEKPIGNYLFAGPTGVGKTEVAKQLADTLGVELLRFDMSEYMEKHAVSRLIGAPPGYVGFDQGGMLTDGVDQNPHCVLLLDEMEKAHPDVYNILLQVMDAGKLTDHNGRTTDFRNVIIIMTSNAGASEMAKSAIGFGRDRRTGEDTAAIEKTFTPEFRNRLDAVVSFAPLGQDVILQVVEKFVLQLEAQLMDRNVSIELTKPAAEWLAEKGYDDRMGARPLGRVIQEHIKKPLAEELLFGQLAKGGLVKVGVKKGELDLQIEPPENARISNDKPPLLAAD</sequence>
<dbReference type="GO" id="GO:0006508">
    <property type="term" value="P:proteolysis"/>
    <property type="evidence" value="ECO:0007669"/>
    <property type="project" value="UniProtKB-KW"/>
</dbReference>
<dbReference type="InterPro" id="IPR028299">
    <property type="entry name" value="ClpA/B_CS2"/>
</dbReference>
<dbReference type="PRINTS" id="PR00300">
    <property type="entry name" value="CLPPROTEASEA"/>
</dbReference>
<dbReference type="SMART" id="SM01086">
    <property type="entry name" value="ClpB_D2-small"/>
    <property type="match status" value="1"/>
</dbReference>
<evidence type="ECO:0000256" key="5">
    <source>
        <dbReference type="ARBA" id="ARBA00023186"/>
    </source>
</evidence>
<reference evidence="10 11" key="1">
    <citation type="submission" date="2017-03" db="EMBL/GenBank/DDBJ databases">
        <authorList>
            <person name="Afonso C.L."/>
            <person name="Miller P.J."/>
            <person name="Scott M.A."/>
            <person name="Spackman E."/>
            <person name="Goraichik I."/>
            <person name="Dimitrov K.M."/>
            <person name="Suarez D.L."/>
            <person name="Swayne D.E."/>
        </authorList>
    </citation>
    <scope>NUCLEOTIDE SEQUENCE [LARGE SCALE GENOMIC DNA]</scope>
    <source>
        <strain evidence="10 11">CECT 8397</strain>
    </source>
</reference>
<dbReference type="Gene3D" id="3.40.50.300">
    <property type="entry name" value="P-loop containing nucleotide triphosphate hydrolases"/>
    <property type="match status" value="2"/>
</dbReference>
<dbReference type="AlphaFoldDB" id="A0A1Y5T2R0"/>
<dbReference type="PROSITE" id="PS51903">
    <property type="entry name" value="CLP_R"/>
    <property type="match status" value="1"/>
</dbReference>
<dbReference type="SUPFAM" id="SSF81923">
    <property type="entry name" value="Double Clp-N motif"/>
    <property type="match status" value="1"/>
</dbReference>
<dbReference type="FunFam" id="3.40.50.300:FF:000025">
    <property type="entry name" value="ATP-dependent Clp protease subunit"/>
    <property type="match status" value="1"/>
</dbReference>
<dbReference type="InterPro" id="IPR001270">
    <property type="entry name" value="ClpA/B"/>
</dbReference>
<protein>
    <submittedName>
        <fullName evidence="10">ATP-dependent Clp protease ATP-binding subunit ClpA</fullName>
    </submittedName>
</protein>
<dbReference type="Pfam" id="PF10431">
    <property type="entry name" value="ClpB_D2-small"/>
    <property type="match status" value="1"/>
</dbReference>
<dbReference type="InterPro" id="IPR018368">
    <property type="entry name" value="ClpA/B_CS1"/>
</dbReference>
<comment type="similarity">
    <text evidence="1 7">Belongs to the ClpA/ClpB family.</text>
</comment>
<dbReference type="FunFam" id="3.40.50.300:FF:000010">
    <property type="entry name" value="Chaperone clpB 1, putative"/>
    <property type="match status" value="1"/>
</dbReference>
<dbReference type="InterPro" id="IPR003593">
    <property type="entry name" value="AAA+_ATPase"/>
</dbReference>
<evidence type="ECO:0000256" key="6">
    <source>
        <dbReference type="PROSITE-ProRule" id="PRU01251"/>
    </source>
</evidence>
<dbReference type="Gene3D" id="1.10.8.60">
    <property type="match status" value="2"/>
</dbReference>
<dbReference type="PROSITE" id="PS00870">
    <property type="entry name" value="CLPAB_1"/>
    <property type="match status" value="1"/>
</dbReference>
<keyword evidence="2 6" id="KW-0677">Repeat</keyword>
<dbReference type="Pfam" id="PF07724">
    <property type="entry name" value="AAA_2"/>
    <property type="match status" value="1"/>
</dbReference>
<dbReference type="Pfam" id="PF00004">
    <property type="entry name" value="AAA"/>
    <property type="match status" value="1"/>
</dbReference>
<keyword evidence="10" id="KW-0645">Protease</keyword>
<organism evidence="10 11">
    <name type="scientific">Pseudooctadecabacter jejudonensis</name>
    <dbReference type="NCBI Taxonomy" id="1391910"/>
    <lineage>
        <taxon>Bacteria</taxon>
        <taxon>Pseudomonadati</taxon>
        <taxon>Pseudomonadota</taxon>
        <taxon>Alphaproteobacteria</taxon>
        <taxon>Rhodobacterales</taxon>
        <taxon>Paracoccaceae</taxon>
        <taxon>Pseudooctadecabacter</taxon>
    </lineage>
</organism>
<proteinExistence type="inferred from homology"/>
<dbReference type="OrthoDB" id="9803641at2"/>
<dbReference type="InterPro" id="IPR003959">
    <property type="entry name" value="ATPase_AAA_core"/>
</dbReference>
<dbReference type="GO" id="GO:0008233">
    <property type="term" value="F:peptidase activity"/>
    <property type="evidence" value="ECO:0007669"/>
    <property type="project" value="UniProtKB-KW"/>
</dbReference>
<evidence type="ECO:0000313" key="10">
    <source>
        <dbReference type="EMBL" id="SLN50951.1"/>
    </source>
</evidence>
<evidence type="ECO:0000256" key="3">
    <source>
        <dbReference type="ARBA" id="ARBA00022741"/>
    </source>
</evidence>
<dbReference type="InterPro" id="IPR050130">
    <property type="entry name" value="ClpA_ClpB"/>
</dbReference>
<dbReference type="InterPro" id="IPR019489">
    <property type="entry name" value="Clp_ATPase_C"/>
</dbReference>
<evidence type="ECO:0000313" key="11">
    <source>
        <dbReference type="Proteomes" id="UP000193623"/>
    </source>
</evidence>
<dbReference type="EMBL" id="FWFT01000004">
    <property type="protein sequence ID" value="SLN50951.1"/>
    <property type="molecule type" value="Genomic_DNA"/>
</dbReference>
<keyword evidence="11" id="KW-1185">Reference proteome</keyword>
<dbReference type="GO" id="GO:0034605">
    <property type="term" value="P:cellular response to heat"/>
    <property type="evidence" value="ECO:0007669"/>
    <property type="project" value="TreeGrafter"/>
</dbReference>
<dbReference type="PROSITE" id="PS00871">
    <property type="entry name" value="CLPAB_2"/>
    <property type="match status" value="1"/>
</dbReference>
<dbReference type="GO" id="GO:0016887">
    <property type="term" value="F:ATP hydrolysis activity"/>
    <property type="evidence" value="ECO:0007669"/>
    <property type="project" value="InterPro"/>
</dbReference>
<name>A0A1Y5T2R0_9RHOB</name>
<dbReference type="InterPro" id="IPR027417">
    <property type="entry name" value="P-loop_NTPase"/>
</dbReference>
<dbReference type="Pfam" id="PF02861">
    <property type="entry name" value="Clp_N"/>
    <property type="match status" value="1"/>
</dbReference>
<dbReference type="PANTHER" id="PTHR11638">
    <property type="entry name" value="ATP-DEPENDENT CLP PROTEASE"/>
    <property type="match status" value="1"/>
</dbReference>
<dbReference type="GO" id="GO:0005737">
    <property type="term" value="C:cytoplasm"/>
    <property type="evidence" value="ECO:0007669"/>
    <property type="project" value="TreeGrafter"/>
</dbReference>
<evidence type="ECO:0000256" key="2">
    <source>
        <dbReference type="ARBA" id="ARBA00022737"/>
    </source>
</evidence>
<dbReference type="InterPro" id="IPR013461">
    <property type="entry name" value="ClpA"/>
</dbReference>
<feature type="domain" description="Clp R" evidence="9">
    <location>
        <begin position="1"/>
        <end position="147"/>
    </location>
</feature>
<gene>
    <name evidence="10" type="primary">clpA</name>
    <name evidence="10" type="ORF">PSJ8397_02663</name>
</gene>
<evidence type="ECO:0000256" key="1">
    <source>
        <dbReference type="ARBA" id="ARBA00008675"/>
    </source>
</evidence>
<dbReference type="Pfam" id="PF17871">
    <property type="entry name" value="AAA_lid_9"/>
    <property type="match status" value="1"/>
</dbReference>
<dbReference type="InterPro" id="IPR036628">
    <property type="entry name" value="Clp_N_dom_sf"/>
</dbReference>
<dbReference type="GO" id="GO:0005524">
    <property type="term" value="F:ATP binding"/>
    <property type="evidence" value="ECO:0007669"/>
    <property type="project" value="UniProtKB-KW"/>
</dbReference>
<dbReference type="CDD" id="cd19499">
    <property type="entry name" value="RecA-like_ClpB_Hsp104-like"/>
    <property type="match status" value="1"/>
</dbReference>
<evidence type="ECO:0000256" key="4">
    <source>
        <dbReference type="ARBA" id="ARBA00022840"/>
    </source>
</evidence>
<dbReference type="RefSeq" id="WP_085865053.1">
    <property type="nucleotide sequence ID" value="NZ_FWFT01000004.1"/>
</dbReference>
<dbReference type="CDD" id="cd00009">
    <property type="entry name" value="AAA"/>
    <property type="match status" value="1"/>
</dbReference>
<keyword evidence="4 7" id="KW-0067">ATP-binding</keyword>
<accession>A0A1Y5T2R0</accession>
<keyword evidence="3 7" id="KW-0547">Nucleotide-binding</keyword>
<evidence type="ECO:0000259" key="9">
    <source>
        <dbReference type="PROSITE" id="PS51903"/>
    </source>
</evidence>
<dbReference type="SUPFAM" id="SSF52540">
    <property type="entry name" value="P-loop containing nucleoside triphosphate hydrolases"/>
    <property type="match status" value="2"/>
</dbReference>
<dbReference type="PANTHER" id="PTHR11638:SF111">
    <property type="entry name" value="ATP-DEPENDENT CLP PROTEASE ATP-BINDING SUBUNIT CLPA"/>
    <property type="match status" value="1"/>
</dbReference>
<evidence type="ECO:0000256" key="7">
    <source>
        <dbReference type="RuleBase" id="RU004432"/>
    </source>
</evidence>
<evidence type="ECO:0000256" key="8">
    <source>
        <dbReference type="SAM" id="MobiDB-lite"/>
    </source>
</evidence>